<feature type="domain" description="GspL periplasmic" evidence="13">
    <location>
        <begin position="242"/>
        <end position="397"/>
    </location>
</feature>
<evidence type="ECO:0000256" key="7">
    <source>
        <dbReference type="ARBA" id="ARBA00022927"/>
    </source>
</evidence>
<keyword evidence="8 11" id="KW-1133">Transmembrane helix</keyword>
<dbReference type="Gene3D" id="3.30.420.370">
    <property type="match status" value="1"/>
</dbReference>
<evidence type="ECO:0000256" key="5">
    <source>
        <dbReference type="ARBA" id="ARBA00022519"/>
    </source>
</evidence>
<keyword evidence="4" id="KW-1003">Cell membrane</keyword>
<dbReference type="EMBL" id="JAKIKS010000016">
    <property type="protein sequence ID" value="MCL1124010.1"/>
    <property type="molecule type" value="Genomic_DNA"/>
</dbReference>
<keyword evidence="6 11" id="KW-0812">Transmembrane</keyword>
<dbReference type="NCBIfam" id="TIGR01709">
    <property type="entry name" value="typeII_sec_gspL"/>
    <property type="match status" value="1"/>
</dbReference>
<evidence type="ECO:0000259" key="12">
    <source>
        <dbReference type="Pfam" id="PF05134"/>
    </source>
</evidence>
<feature type="transmembrane region" description="Helical" evidence="11">
    <location>
        <begin position="244"/>
        <end position="264"/>
    </location>
</feature>
<dbReference type="Proteomes" id="UP001203423">
    <property type="component" value="Unassembled WGS sequence"/>
</dbReference>
<keyword evidence="3 10" id="KW-0813">Transport</keyword>
<gene>
    <name evidence="14" type="primary">gspL</name>
    <name evidence="14" type="ORF">L2764_05850</name>
</gene>
<evidence type="ECO:0000256" key="9">
    <source>
        <dbReference type="ARBA" id="ARBA00023136"/>
    </source>
</evidence>
<evidence type="ECO:0000259" key="13">
    <source>
        <dbReference type="Pfam" id="PF12693"/>
    </source>
</evidence>
<evidence type="ECO:0000256" key="3">
    <source>
        <dbReference type="ARBA" id="ARBA00022448"/>
    </source>
</evidence>
<keyword evidence="9 11" id="KW-0472">Membrane</keyword>
<evidence type="ECO:0000256" key="1">
    <source>
        <dbReference type="ARBA" id="ARBA00004377"/>
    </source>
</evidence>
<evidence type="ECO:0000313" key="15">
    <source>
        <dbReference type="Proteomes" id="UP001203423"/>
    </source>
</evidence>
<evidence type="ECO:0000256" key="4">
    <source>
        <dbReference type="ARBA" id="ARBA00022475"/>
    </source>
</evidence>
<comment type="similarity">
    <text evidence="2 10">Belongs to the GSP L family.</text>
</comment>
<feature type="domain" description="GspL cytoplasmic actin-ATPase-like" evidence="12">
    <location>
        <begin position="5"/>
        <end position="238"/>
    </location>
</feature>
<accession>A0ABT0L8P9</accession>
<dbReference type="RefSeq" id="WP_248939294.1">
    <property type="nucleotide sequence ID" value="NZ_JAKIKS010000016.1"/>
</dbReference>
<dbReference type="Pfam" id="PF05134">
    <property type="entry name" value="T2SSL"/>
    <property type="match status" value="1"/>
</dbReference>
<keyword evidence="15" id="KW-1185">Reference proteome</keyword>
<evidence type="ECO:0000256" key="6">
    <source>
        <dbReference type="ARBA" id="ARBA00022692"/>
    </source>
</evidence>
<comment type="function">
    <text evidence="10">Inner membrane component of the type II secretion system required for the energy-dependent secretion of extracellular factors such as proteases and toxins from the periplasm.</text>
</comment>
<comment type="subcellular location">
    <subcellularLocation>
        <location evidence="1">Cell inner membrane</location>
        <topology evidence="1">Single-pass membrane protein</topology>
    </subcellularLocation>
</comment>
<evidence type="ECO:0000313" key="14">
    <source>
        <dbReference type="EMBL" id="MCL1124010.1"/>
    </source>
</evidence>
<organism evidence="14 15">
    <name type="scientific">Shewanella surugensis</name>
    <dbReference type="NCBI Taxonomy" id="212020"/>
    <lineage>
        <taxon>Bacteria</taxon>
        <taxon>Pseudomonadati</taxon>
        <taxon>Pseudomonadota</taxon>
        <taxon>Gammaproteobacteria</taxon>
        <taxon>Alteromonadales</taxon>
        <taxon>Shewanellaceae</taxon>
        <taxon>Shewanella</taxon>
    </lineage>
</organism>
<proteinExistence type="inferred from homology"/>
<evidence type="ECO:0000256" key="11">
    <source>
        <dbReference type="SAM" id="Phobius"/>
    </source>
</evidence>
<dbReference type="InterPro" id="IPR024230">
    <property type="entry name" value="GspL_cyto_dom"/>
</dbReference>
<dbReference type="Gene3D" id="3.30.420.380">
    <property type="match status" value="1"/>
</dbReference>
<reference evidence="14 15" key="1">
    <citation type="submission" date="2022-01" db="EMBL/GenBank/DDBJ databases">
        <title>Whole genome-based taxonomy of the Shewanellaceae.</title>
        <authorList>
            <person name="Martin-Rodriguez A.J."/>
        </authorList>
    </citation>
    <scope>NUCLEOTIDE SEQUENCE [LARGE SCALE GENOMIC DNA]</scope>
    <source>
        <strain evidence="14 15">DSM 17177</strain>
    </source>
</reference>
<evidence type="ECO:0000256" key="10">
    <source>
        <dbReference type="PIRNR" id="PIRNR015761"/>
    </source>
</evidence>
<dbReference type="SUPFAM" id="SSF53067">
    <property type="entry name" value="Actin-like ATPase domain"/>
    <property type="match status" value="2"/>
</dbReference>
<keyword evidence="5" id="KW-0997">Cell inner membrane</keyword>
<dbReference type="PIRSF" id="PIRSF015761">
    <property type="entry name" value="Protein_L"/>
    <property type="match status" value="1"/>
</dbReference>
<name>A0ABT0L8P9_9GAMM</name>
<dbReference type="InterPro" id="IPR043129">
    <property type="entry name" value="ATPase_NBD"/>
</dbReference>
<protein>
    <recommendedName>
        <fullName evidence="10">Type II secretion system protein L</fullName>
        <shortName evidence="10">T2SS protein L</shortName>
    </recommendedName>
</protein>
<comment type="caution">
    <text evidence="14">The sequence shown here is derived from an EMBL/GenBank/DDBJ whole genome shotgun (WGS) entry which is preliminary data.</text>
</comment>
<dbReference type="Gene3D" id="3.30.1360.100">
    <property type="entry name" value="General secretion pathway protein M, EpsM"/>
    <property type="match status" value="1"/>
</dbReference>
<sequence>MSERLVIRLGQAAEDACFWLVWSEQEQEIIASGQLSHVDELSSLTERAGHRPVDILIPASTITLTSVELPEGNQRQAIKALPFMLEENLAQDVDELHFVVGKAQGTHLPVGVVAHEQMQTWLAWLTEAELTIQRIVPDCLALPLEECHWAAMKFDGEYLLRTGVSSGMALAEGWIATALPYLLTQTDTDEPVTVATYTELALAGTDLRQQPLELPMLTLAKGLATAPFDLLSGLYKPKREYSKYLSLWGNTAILFGVLFILALINKGLNIYQMDAKAQQFKAQTETIYKQVVPGSSRVVNVRTQLDGYLRSLQGNSSGSSQFFSMLAGIKPAFSQVEELKPTTLRFDAARNELRMQVTAESYGQIEKFKEIVSRSYTLDAGAMNSTDSAVTSTLTIKVK</sequence>
<evidence type="ECO:0000256" key="8">
    <source>
        <dbReference type="ARBA" id="ARBA00022989"/>
    </source>
</evidence>
<keyword evidence="7 10" id="KW-0653">Protein transport</keyword>
<dbReference type="InterPro" id="IPR007812">
    <property type="entry name" value="T2SS_protein-GspL"/>
</dbReference>
<dbReference type="Pfam" id="PF12693">
    <property type="entry name" value="GspL_C"/>
    <property type="match status" value="1"/>
</dbReference>
<dbReference type="CDD" id="cd24017">
    <property type="entry name" value="ASKHA_T2SSL_N"/>
    <property type="match status" value="1"/>
</dbReference>
<dbReference type="InterPro" id="IPR025691">
    <property type="entry name" value="GspL_pp_dom"/>
</dbReference>
<evidence type="ECO:0000256" key="2">
    <source>
        <dbReference type="ARBA" id="ARBA00005318"/>
    </source>
</evidence>